<dbReference type="Gene3D" id="3.90.1720.10">
    <property type="entry name" value="endopeptidase domain like (from Nostoc punctiforme)"/>
    <property type="match status" value="1"/>
</dbReference>
<dbReference type="InterPro" id="IPR024453">
    <property type="entry name" value="Peptidase_C92"/>
</dbReference>
<dbReference type="AlphaFoldDB" id="A0AA96WEP3"/>
<organism evidence="1">
    <name type="scientific">Leptolyngbya sp. NK1-12</name>
    <dbReference type="NCBI Taxonomy" id="2547451"/>
    <lineage>
        <taxon>Bacteria</taxon>
        <taxon>Bacillati</taxon>
        <taxon>Cyanobacteriota</taxon>
        <taxon>Cyanophyceae</taxon>
        <taxon>Leptolyngbyales</taxon>
        <taxon>Leptolyngbyaceae</taxon>
        <taxon>Leptolyngbya group</taxon>
        <taxon>Leptolyngbya</taxon>
    </lineage>
</organism>
<reference evidence="1" key="1">
    <citation type="submission" date="2020-05" db="EMBL/GenBank/DDBJ databases">
        <authorList>
            <person name="Zhu T."/>
            <person name="Keshari N."/>
            <person name="Lu X."/>
        </authorList>
    </citation>
    <scope>NUCLEOTIDE SEQUENCE</scope>
    <source>
        <strain evidence="1">NK1-12</strain>
    </source>
</reference>
<dbReference type="SUPFAM" id="SSF54001">
    <property type="entry name" value="Cysteine proteinases"/>
    <property type="match status" value="1"/>
</dbReference>
<dbReference type="EMBL" id="CP053586">
    <property type="protein sequence ID" value="WNZ23788.1"/>
    <property type="molecule type" value="Genomic_DNA"/>
</dbReference>
<evidence type="ECO:0000313" key="1">
    <source>
        <dbReference type="EMBL" id="WNZ23788.1"/>
    </source>
</evidence>
<dbReference type="InterPro" id="IPR038765">
    <property type="entry name" value="Papain-like_cys_pep_sf"/>
</dbReference>
<name>A0AA96WEP3_9CYAN</name>
<sequence>MIYTHQFNGVPLTTGDIICTVDGVPGSLYGEFWRQVGRLLPGEVDHCAIYLGPQGRCVEAGPGGVIVYEMAGEQWDACSLAEQRHFVDSFYGVAYPLANRGLSIVEQNQIRKAVVAYCLEQAMLEKPYNVVFPDPDTEDAFYCSQLVYKAYLTQGIDLKASSAESKGLLNRIVFPDEIWTNCVHRRAQSEPSALDCSESNLKSG</sequence>
<protein>
    <submittedName>
        <fullName evidence="1">Uncharacterized protein</fullName>
    </submittedName>
</protein>
<dbReference type="Pfam" id="PF05708">
    <property type="entry name" value="Peptidase_C92"/>
    <property type="match status" value="1"/>
</dbReference>
<dbReference type="RefSeq" id="WP_316435533.1">
    <property type="nucleotide sequence ID" value="NZ_CP053586.1"/>
</dbReference>
<proteinExistence type="predicted"/>
<accession>A0AA96WEP3</accession>
<gene>
    <name evidence="1" type="ORF">HJG54_13610</name>
</gene>